<dbReference type="EMBL" id="CAICTM010001465">
    <property type="protein sequence ID" value="CAB9523877.1"/>
    <property type="molecule type" value="Genomic_DNA"/>
</dbReference>
<feature type="compositionally biased region" description="Basic and acidic residues" evidence="1">
    <location>
        <begin position="138"/>
        <end position="163"/>
    </location>
</feature>
<sequence length="171" mass="18285">MGEETAPDTVVEVDANRSESGRALAADSIGRLNGAPAVSPGNDKGDDPSNICPDCVPIQPPRMDMPPQCHPPLVLHLLPPRSANVGAPESSGASKDNPVSSTQSSKDSSKEEEREEDNSKDLATDEEEQDETLDSLVEDAKDRDDESEKETLAMSEHTKDGDQVRTSLCCL</sequence>
<feature type="region of interest" description="Disordered" evidence="1">
    <location>
        <begin position="1"/>
        <end position="171"/>
    </location>
</feature>
<evidence type="ECO:0000313" key="2">
    <source>
        <dbReference type="EMBL" id="CAB9523877.1"/>
    </source>
</evidence>
<dbReference type="AlphaFoldDB" id="A0A9N8EMJ0"/>
<feature type="compositionally biased region" description="Pro residues" evidence="1">
    <location>
        <begin position="58"/>
        <end position="70"/>
    </location>
</feature>
<evidence type="ECO:0000256" key="1">
    <source>
        <dbReference type="SAM" id="MobiDB-lite"/>
    </source>
</evidence>
<protein>
    <submittedName>
        <fullName evidence="2">Uncharacterized protein</fullName>
    </submittedName>
</protein>
<keyword evidence="3" id="KW-1185">Reference proteome</keyword>
<feature type="compositionally biased region" description="Low complexity" evidence="1">
    <location>
        <begin position="71"/>
        <end position="80"/>
    </location>
</feature>
<organism evidence="2 3">
    <name type="scientific">Seminavis robusta</name>
    <dbReference type="NCBI Taxonomy" id="568900"/>
    <lineage>
        <taxon>Eukaryota</taxon>
        <taxon>Sar</taxon>
        <taxon>Stramenopiles</taxon>
        <taxon>Ochrophyta</taxon>
        <taxon>Bacillariophyta</taxon>
        <taxon>Bacillariophyceae</taxon>
        <taxon>Bacillariophycidae</taxon>
        <taxon>Naviculales</taxon>
        <taxon>Naviculaceae</taxon>
        <taxon>Seminavis</taxon>
    </lineage>
</organism>
<name>A0A9N8EMJ0_9STRA</name>
<accession>A0A9N8EMJ0</accession>
<evidence type="ECO:0000313" key="3">
    <source>
        <dbReference type="Proteomes" id="UP001153069"/>
    </source>
</evidence>
<feature type="compositionally biased region" description="Acidic residues" evidence="1">
    <location>
        <begin position="124"/>
        <end position="137"/>
    </location>
</feature>
<reference evidence="2" key="1">
    <citation type="submission" date="2020-06" db="EMBL/GenBank/DDBJ databases">
        <authorList>
            <consortium name="Plant Systems Biology data submission"/>
        </authorList>
    </citation>
    <scope>NUCLEOTIDE SEQUENCE</scope>
    <source>
        <strain evidence="2">D6</strain>
    </source>
</reference>
<dbReference type="Proteomes" id="UP001153069">
    <property type="component" value="Unassembled WGS sequence"/>
</dbReference>
<gene>
    <name evidence="2" type="ORF">SEMRO_1467_G275090.1</name>
</gene>
<proteinExistence type="predicted"/>
<comment type="caution">
    <text evidence="2">The sequence shown here is derived from an EMBL/GenBank/DDBJ whole genome shotgun (WGS) entry which is preliminary data.</text>
</comment>
<feature type="compositionally biased region" description="Basic and acidic residues" evidence="1">
    <location>
        <begin position="107"/>
        <end position="123"/>
    </location>
</feature>